<dbReference type="KEGG" id="noa:BKM31_26430"/>
<dbReference type="PANTHER" id="PTHR31650">
    <property type="entry name" value="O-ACYLTRANSFERASE (WSD1-LIKE) FAMILY PROTEIN"/>
    <property type="match status" value="1"/>
</dbReference>
<proteinExistence type="inferred from homology"/>
<dbReference type="Proteomes" id="UP000190797">
    <property type="component" value="Chromosome"/>
</dbReference>
<keyword evidence="13" id="KW-1185">Reference proteome</keyword>
<keyword evidence="9" id="KW-0012">Acyltransferase</keyword>
<dbReference type="UniPathway" id="UPA00282"/>
<evidence type="ECO:0000256" key="4">
    <source>
        <dbReference type="ARBA" id="ARBA00013244"/>
    </source>
</evidence>
<dbReference type="GO" id="GO:0005886">
    <property type="term" value="C:plasma membrane"/>
    <property type="evidence" value="ECO:0007669"/>
    <property type="project" value="TreeGrafter"/>
</dbReference>
<evidence type="ECO:0000256" key="5">
    <source>
        <dbReference type="ARBA" id="ARBA00022516"/>
    </source>
</evidence>
<protein>
    <recommendedName>
        <fullName evidence="4">diacylglycerol O-acyltransferase</fullName>
        <ecNumber evidence="4">2.3.1.20</ecNumber>
    </recommendedName>
</protein>
<evidence type="ECO:0000256" key="1">
    <source>
        <dbReference type="ARBA" id="ARBA00004771"/>
    </source>
</evidence>
<organism evidence="12 13">
    <name type="scientific">[Actinomadura] parvosata subsp. kistnae</name>
    <dbReference type="NCBI Taxonomy" id="1909395"/>
    <lineage>
        <taxon>Bacteria</taxon>
        <taxon>Bacillati</taxon>
        <taxon>Actinomycetota</taxon>
        <taxon>Actinomycetes</taxon>
        <taxon>Streptosporangiales</taxon>
        <taxon>Streptosporangiaceae</taxon>
        <taxon>Nonomuraea</taxon>
    </lineage>
</organism>
<evidence type="ECO:0000256" key="3">
    <source>
        <dbReference type="ARBA" id="ARBA00009587"/>
    </source>
</evidence>
<comment type="pathway">
    <text evidence="1">Glycerolipid metabolism; triacylglycerol biosynthesis.</text>
</comment>
<dbReference type="EC" id="2.3.1.20" evidence="4"/>
<name>A0A1V0A2U8_9ACTN</name>
<dbReference type="GO" id="GO:0001666">
    <property type="term" value="P:response to hypoxia"/>
    <property type="evidence" value="ECO:0007669"/>
    <property type="project" value="TreeGrafter"/>
</dbReference>
<gene>
    <name evidence="12" type="ORF">BKM31_26430</name>
</gene>
<feature type="domain" description="O-acyltransferase WSD1-like N-terminal" evidence="11">
    <location>
        <begin position="19"/>
        <end position="129"/>
    </location>
</feature>
<keyword evidence="6" id="KW-0808">Transferase</keyword>
<dbReference type="GO" id="GO:0071731">
    <property type="term" value="P:response to nitric oxide"/>
    <property type="evidence" value="ECO:0007669"/>
    <property type="project" value="TreeGrafter"/>
</dbReference>
<dbReference type="InterPro" id="IPR004255">
    <property type="entry name" value="O-acyltransferase_WSD1_N"/>
</dbReference>
<sequence length="415" mass="43773">MPGAPPPPETLCGLVADRVRQAAPTLRHRLTGAGRRARWSPDPSFDPARHIEYHRLDPGGSVHQIAADLVTARPLPRDRPLWTLMVLHGHAPDEHVLLYRVHHAFQDALGLLSTARALFGGQAPPRPAPGRAPGCACVPGSTSAAGCLGVAAPRSELSATSAIREALPGLRRLVTAAPPPWHPGQAPGGGGPRLFVVPLDARVLRDVAGRTGTTVAQVSLALVAGALRAWRPELGSPATGGGPDLTVSLPVSLLGRRDHPAIGNHVGLLPVTLPCSEPSPRERLRRVAAQMTPSKIAQQRRTARGLYALPAALTRPMLRAVLPMALRGPADRLDVGAIHATRVFPGARAVFVCPPLAPRAAAMLTVLHDRDTASVSGIFDTHVARPEQVLHLVRQALDELHADVLTPETTACRGA</sequence>
<dbReference type="Gene3D" id="3.30.559.30">
    <property type="entry name" value="Nonribosomal peptide synthetase, condensation domain"/>
    <property type="match status" value="1"/>
</dbReference>
<comment type="catalytic activity">
    <reaction evidence="10">
        <text>an acyl-CoA + a 1,2-diacyl-sn-glycerol = a triacyl-sn-glycerol + CoA</text>
        <dbReference type="Rhea" id="RHEA:10868"/>
        <dbReference type="ChEBI" id="CHEBI:17815"/>
        <dbReference type="ChEBI" id="CHEBI:57287"/>
        <dbReference type="ChEBI" id="CHEBI:58342"/>
        <dbReference type="ChEBI" id="CHEBI:64615"/>
        <dbReference type="EC" id="2.3.1.20"/>
    </reaction>
</comment>
<evidence type="ECO:0000256" key="8">
    <source>
        <dbReference type="ARBA" id="ARBA00023098"/>
    </source>
</evidence>
<evidence type="ECO:0000256" key="6">
    <source>
        <dbReference type="ARBA" id="ARBA00022679"/>
    </source>
</evidence>
<dbReference type="RefSeq" id="WP_186404054.1">
    <property type="nucleotide sequence ID" value="NZ_CP017717.1"/>
</dbReference>
<comment type="pathway">
    <text evidence="2">Lipid metabolism.</text>
</comment>
<dbReference type="InterPro" id="IPR045034">
    <property type="entry name" value="O-acyltransferase_WSD1-like"/>
</dbReference>
<dbReference type="Pfam" id="PF03007">
    <property type="entry name" value="WS_DGAT_cat"/>
    <property type="match status" value="1"/>
</dbReference>
<evidence type="ECO:0000256" key="10">
    <source>
        <dbReference type="ARBA" id="ARBA00048109"/>
    </source>
</evidence>
<evidence type="ECO:0000313" key="13">
    <source>
        <dbReference type="Proteomes" id="UP000190797"/>
    </source>
</evidence>
<keyword evidence="7" id="KW-0319">Glycerol metabolism</keyword>
<dbReference type="GO" id="GO:0019432">
    <property type="term" value="P:triglyceride biosynthetic process"/>
    <property type="evidence" value="ECO:0007669"/>
    <property type="project" value="UniProtKB-UniPathway"/>
</dbReference>
<dbReference type="AlphaFoldDB" id="A0A1V0A2U8"/>
<dbReference type="EMBL" id="CP017717">
    <property type="protein sequence ID" value="AQZ64523.1"/>
    <property type="molecule type" value="Genomic_DNA"/>
</dbReference>
<dbReference type="SUPFAM" id="SSF52777">
    <property type="entry name" value="CoA-dependent acyltransferases"/>
    <property type="match status" value="2"/>
</dbReference>
<dbReference type="GO" id="GO:0004144">
    <property type="term" value="F:diacylglycerol O-acyltransferase activity"/>
    <property type="evidence" value="ECO:0007669"/>
    <property type="project" value="UniProtKB-EC"/>
</dbReference>
<dbReference type="GO" id="GO:0006071">
    <property type="term" value="P:glycerol metabolic process"/>
    <property type="evidence" value="ECO:0007669"/>
    <property type="project" value="UniProtKB-KW"/>
</dbReference>
<evidence type="ECO:0000256" key="7">
    <source>
        <dbReference type="ARBA" id="ARBA00022798"/>
    </source>
</evidence>
<dbReference type="STRING" id="1909395.BKM31_26430"/>
<evidence type="ECO:0000256" key="9">
    <source>
        <dbReference type="ARBA" id="ARBA00023315"/>
    </source>
</evidence>
<evidence type="ECO:0000256" key="2">
    <source>
        <dbReference type="ARBA" id="ARBA00005189"/>
    </source>
</evidence>
<reference evidence="13" key="1">
    <citation type="journal article" date="2017" name="Med. Chem. Commun.">
        <title>Nonomuraea sp. ATCC 55076 harbours the largest actinomycete chromosome to date and the kistamicin biosynthetic gene cluster.</title>
        <authorList>
            <person name="Nazari B."/>
            <person name="Forneris C.C."/>
            <person name="Gibson M.I."/>
            <person name="Moon K."/>
            <person name="Schramma K.R."/>
            <person name="Seyedsayamdost M.R."/>
        </authorList>
    </citation>
    <scope>NUCLEOTIDE SEQUENCE [LARGE SCALE GENOMIC DNA]</scope>
    <source>
        <strain evidence="13">ATCC 55076</strain>
    </source>
</reference>
<comment type="similarity">
    <text evidence="3">Belongs to the long-chain O-acyltransferase family.</text>
</comment>
<dbReference type="PANTHER" id="PTHR31650:SF1">
    <property type="entry name" value="WAX ESTER SYNTHASE_DIACYLGLYCEROL ACYLTRANSFERASE 4-RELATED"/>
    <property type="match status" value="1"/>
</dbReference>
<evidence type="ECO:0000313" key="12">
    <source>
        <dbReference type="EMBL" id="AQZ64523.1"/>
    </source>
</evidence>
<dbReference type="GO" id="GO:0051701">
    <property type="term" value="P:biological process involved in interaction with host"/>
    <property type="evidence" value="ECO:0007669"/>
    <property type="project" value="TreeGrafter"/>
</dbReference>
<keyword evidence="8" id="KW-0443">Lipid metabolism</keyword>
<evidence type="ECO:0000259" key="11">
    <source>
        <dbReference type="Pfam" id="PF03007"/>
    </source>
</evidence>
<keyword evidence="5" id="KW-0444">Lipid biosynthesis</keyword>
<accession>A0A1V0A2U8</accession>